<evidence type="ECO:0000256" key="1">
    <source>
        <dbReference type="ARBA" id="ARBA00022884"/>
    </source>
</evidence>
<comment type="caution">
    <text evidence="5">The sequence shown here is derived from an EMBL/GenBank/DDBJ whole genome shotgun (WGS) entry which is preliminary data.</text>
</comment>
<evidence type="ECO:0000259" key="4">
    <source>
        <dbReference type="PROSITE" id="PS51939"/>
    </source>
</evidence>
<dbReference type="InterPro" id="IPR045537">
    <property type="entry name" value="Lar7_xRRM"/>
</dbReference>
<proteinExistence type="predicted"/>
<dbReference type="Proteomes" id="UP000807353">
    <property type="component" value="Unassembled WGS sequence"/>
</dbReference>
<dbReference type="SUPFAM" id="SSF54928">
    <property type="entry name" value="RNA-binding domain, RBD"/>
    <property type="match status" value="1"/>
</dbReference>
<sequence>MSGFAFVPRTVSKAKRPTINTNSSTNATNVAQKAKYVNVVPDKSPKGKAKEISGPEARHDVGNKLKLSEEDYENLLCLALSDYAMWLDPDLRRNVEWNSRPGPGYQGNDGFIPLTSLLRTSKILAPLHLWSLETAIAKAIRFHAATSLEIRLRVSEPSTSAWTKAGDSAAEVGGYEIRRKDWEITREHLSRGQWEERSIYLENIPVQFRTIPGIVRFTLALLSGNPVPDPQRNRVQGISLPPHHQDKPGDPPVCKGFAILVLANREDAEYLLTKWPWIRATLDDTKTSAVPMSTEVQDAMRFGFRTLSKVRWEQMREEYLAYRGRLVEEINASEDAKPLVIVSSVPQFTSAEDQYTLSPKDPPVESDTPVLDLSSPYPPNSLLFVRNLHPETNKTTLRKFFATSFQEPLANGTIQSDGLDYIDFNKGMDSCHLRLTTPKHAQILISYFSQNSLCQPQGLADSGAPTDVQSNAISVELVVGRREDLYWEKVPEKVRREAVRRGVNLLQSVGGTAGPSVVIEDAEGAHVPTQEKEEGRKQKRRKR</sequence>
<dbReference type="GO" id="GO:1990904">
    <property type="term" value="C:ribonucleoprotein complex"/>
    <property type="evidence" value="ECO:0007669"/>
    <property type="project" value="UniProtKB-UniRule"/>
</dbReference>
<dbReference type="GO" id="GO:1904868">
    <property type="term" value="P:telomerase catalytic core complex assembly"/>
    <property type="evidence" value="ECO:0007669"/>
    <property type="project" value="InterPro"/>
</dbReference>
<accession>A0A9P5XXB6</accession>
<evidence type="ECO:0000313" key="6">
    <source>
        <dbReference type="Proteomes" id="UP000807353"/>
    </source>
</evidence>
<protein>
    <recommendedName>
        <fullName evidence="4">XRRM domain-containing protein</fullName>
    </recommendedName>
</protein>
<dbReference type="Pfam" id="PF19977">
    <property type="entry name" value="xRRM"/>
    <property type="match status" value="1"/>
</dbReference>
<keyword evidence="1 2" id="KW-0694">RNA-binding</keyword>
<feature type="region of interest" description="Disordered" evidence="3">
    <location>
        <begin position="517"/>
        <end position="543"/>
    </location>
</feature>
<dbReference type="OrthoDB" id="439993at2759"/>
<keyword evidence="6" id="KW-1185">Reference proteome</keyword>
<organism evidence="5 6">
    <name type="scientific">Collybia nuda</name>
    <dbReference type="NCBI Taxonomy" id="64659"/>
    <lineage>
        <taxon>Eukaryota</taxon>
        <taxon>Fungi</taxon>
        <taxon>Dikarya</taxon>
        <taxon>Basidiomycota</taxon>
        <taxon>Agaricomycotina</taxon>
        <taxon>Agaricomycetes</taxon>
        <taxon>Agaricomycetidae</taxon>
        <taxon>Agaricales</taxon>
        <taxon>Tricholomatineae</taxon>
        <taxon>Clitocybaceae</taxon>
        <taxon>Collybia</taxon>
    </lineage>
</organism>
<dbReference type="InterPro" id="IPR014886">
    <property type="entry name" value="La_xRRM"/>
</dbReference>
<gene>
    <name evidence="5" type="ORF">BDZ94DRAFT_1270562</name>
</gene>
<dbReference type="EMBL" id="MU150339">
    <property type="protein sequence ID" value="KAF9458488.1"/>
    <property type="molecule type" value="Genomic_DNA"/>
</dbReference>
<reference evidence="5" key="1">
    <citation type="submission" date="2020-11" db="EMBL/GenBank/DDBJ databases">
        <authorList>
            <consortium name="DOE Joint Genome Institute"/>
            <person name="Ahrendt S."/>
            <person name="Riley R."/>
            <person name="Andreopoulos W."/>
            <person name="Labutti K."/>
            <person name="Pangilinan J."/>
            <person name="Ruiz-Duenas F.J."/>
            <person name="Barrasa J.M."/>
            <person name="Sanchez-Garcia M."/>
            <person name="Camarero S."/>
            <person name="Miyauchi S."/>
            <person name="Serrano A."/>
            <person name="Linde D."/>
            <person name="Babiker R."/>
            <person name="Drula E."/>
            <person name="Ayuso-Fernandez I."/>
            <person name="Pacheco R."/>
            <person name="Padilla G."/>
            <person name="Ferreira P."/>
            <person name="Barriuso J."/>
            <person name="Kellner H."/>
            <person name="Castanera R."/>
            <person name="Alfaro M."/>
            <person name="Ramirez L."/>
            <person name="Pisabarro A.G."/>
            <person name="Kuo A."/>
            <person name="Tritt A."/>
            <person name="Lipzen A."/>
            <person name="He G."/>
            <person name="Yan M."/>
            <person name="Ng V."/>
            <person name="Cullen D."/>
            <person name="Martin F."/>
            <person name="Rosso M.-N."/>
            <person name="Henrissat B."/>
            <person name="Hibbett D."/>
            <person name="Martinez A.T."/>
            <person name="Grigoriev I.V."/>
        </authorList>
    </citation>
    <scope>NUCLEOTIDE SEQUENCE</scope>
    <source>
        <strain evidence="5">CBS 247.69</strain>
    </source>
</reference>
<dbReference type="Gene3D" id="3.30.70.330">
    <property type="match status" value="1"/>
</dbReference>
<dbReference type="AlphaFoldDB" id="A0A9P5XXB6"/>
<feature type="domain" description="XRRM" evidence="4">
    <location>
        <begin position="376"/>
        <end position="524"/>
    </location>
</feature>
<dbReference type="InterPro" id="IPR035979">
    <property type="entry name" value="RBD_domain_sf"/>
</dbReference>
<evidence type="ECO:0000313" key="5">
    <source>
        <dbReference type="EMBL" id="KAF9458488.1"/>
    </source>
</evidence>
<name>A0A9P5XXB6_9AGAR</name>
<dbReference type="PROSITE" id="PS51939">
    <property type="entry name" value="XRRM"/>
    <property type="match status" value="1"/>
</dbReference>
<evidence type="ECO:0000256" key="2">
    <source>
        <dbReference type="PROSITE-ProRule" id="PRU01288"/>
    </source>
</evidence>
<dbReference type="InterPro" id="IPR012677">
    <property type="entry name" value="Nucleotide-bd_a/b_plait_sf"/>
</dbReference>
<dbReference type="GO" id="GO:0070034">
    <property type="term" value="F:telomerase RNA binding"/>
    <property type="evidence" value="ECO:0007669"/>
    <property type="project" value="InterPro"/>
</dbReference>
<evidence type="ECO:0000256" key="3">
    <source>
        <dbReference type="SAM" id="MobiDB-lite"/>
    </source>
</evidence>